<reference evidence="2" key="1">
    <citation type="journal article" date="2019" name="Int. J. Syst. Evol. Microbiol.">
        <title>The Global Catalogue of Microorganisms (GCM) 10K type strain sequencing project: providing services to taxonomists for standard genome sequencing and annotation.</title>
        <authorList>
            <consortium name="The Broad Institute Genomics Platform"/>
            <consortium name="The Broad Institute Genome Sequencing Center for Infectious Disease"/>
            <person name="Wu L."/>
            <person name="Ma J."/>
        </authorList>
    </citation>
    <scope>NUCLEOTIDE SEQUENCE [LARGE SCALE GENOMIC DNA]</scope>
    <source>
        <strain evidence="2">JCM 17626</strain>
    </source>
</reference>
<evidence type="ECO:0008006" key="3">
    <source>
        <dbReference type="Google" id="ProtNLM"/>
    </source>
</evidence>
<evidence type="ECO:0000313" key="2">
    <source>
        <dbReference type="Proteomes" id="UP001501772"/>
    </source>
</evidence>
<dbReference type="Gene3D" id="3.30.2310.20">
    <property type="entry name" value="RelE-like"/>
    <property type="match status" value="1"/>
</dbReference>
<accession>A0ABP8BP68</accession>
<evidence type="ECO:0000313" key="1">
    <source>
        <dbReference type="EMBL" id="GAA4211805.1"/>
    </source>
</evidence>
<dbReference type="InterPro" id="IPR035093">
    <property type="entry name" value="RelE/ParE_toxin_dom_sf"/>
</dbReference>
<dbReference type="EMBL" id="BAABBY010000012">
    <property type="protein sequence ID" value="GAA4211805.1"/>
    <property type="molecule type" value="Genomic_DNA"/>
</dbReference>
<keyword evidence="2" id="KW-1185">Reference proteome</keyword>
<dbReference type="Proteomes" id="UP001501772">
    <property type="component" value="Unassembled WGS sequence"/>
</dbReference>
<proteinExistence type="predicted"/>
<sequence length="96" mass="11368">MALTVSFSEEAYETLLGIGIFIEETWGYDYAKSFIESVYKKIDLIVFLPFIYEPISLNSQVRKGVISKHTSFYYQVYQEEIRILFFFDNRQDPLIT</sequence>
<comment type="caution">
    <text evidence="1">The sequence shown here is derived from an EMBL/GenBank/DDBJ whole genome shotgun (WGS) entry which is preliminary data.</text>
</comment>
<name>A0ABP8BP68_9SPHI</name>
<gene>
    <name evidence="1" type="ORF">GCM10022289_41790</name>
</gene>
<dbReference type="RefSeq" id="WP_344853361.1">
    <property type="nucleotide sequence ID" value="NZ_BAABBY010000012.1"/>
</dbReference>
<protein>
    <recommendedName>
        <fullName evidence="3">Plasmid stabilization system protein ParE</fullName>
    </recommendedName>
</protein>
<organism evidence="1 2">
    <name type="scientific">Pedobacter jeongneungensis</name>
    <dbReference type="NCBI Taxonomy" id="947309"/>
    <lineage>
        <taxon>Bacteria</taxon>
        <taxon>Pseudomonadati</taxon>
        <taxon>Bacteroidota</taxon>
        <taxon>Sphingobacteriia</taxon>
        <taxon>Sphingobacteriales</taxon>
        <taxon>Sphingobacteriaceae</taxon>
        <taxon>Pedobacter</taxon>
    </lineage>
</organism>